<feature type="compositionally biased region" description="Polar residues" evidence="1">
    <location>
        <begin position="535"/>
        <end position="545"/>
    </location>
</feature>
<feature type="region of interest" description="Disordered" evidence="1">
    <location>
        <begin position="810"/>
        <end position="829"/>
    </location>
</feature>
<accession>A0AA88PM07</accession>
<feature type="region of interest" description="Disordered" evidence="1">
    <location>
        <begin position="750"/>
        <end position="790"/>
    </location>
</feature>
<feature type="compositionally biased region" description="Polar residues" evidence="1">
    <location>
        <begin position="582"/>
        <end position="594"/>
    </location>
</feature>
<gene>
    <name evidence="3" type="ORF">Q8A67_013621</name>
</gene>
<dbReference type="Pfam" id="PF00651">
    <property type="entry name" value="BTB"/>
    <property type="match status" value="1"/>
</dbReference>
<feature type="region of interest" description="Disordered" evidence="1">
    <location>
        <begin position="365"/>
        <end position="448"/>
    </location>
</feature>
<dbReference type="Gene3D" id="3.30.710.10">
    <property type="entry name" value="Potassium Channel Kv1.1, Chain A"/>
    <property type="match status" value="1"/>
</dbReference>
<dbReference type="PANTHER" id="PTHR47639:SF1">
    <property type="entry name" value="BTB_POZ DOMAIN-CONTAINING PROTEIN 18"/>
    <property type="match status" value="1"/>
</dbReference>
<feature type="compositionally biased region" description="Polar residues" evidence="1">
    <location>
        <begin position="365"/>
        <end position="377"/>
    </location>
</feature>
<feature type="compositionally biased region" description="Acidic residues" evidence="1">
    <location>
        <begin position="811"/>
        <end position="822"/>
    </location>
</feature>
<dbReference type="SMART" id="SM00225">
    <property type="entry name" value="BTB"/>
    <property type="match status" value="1"/>
</dbReference>
<evidence type="ECO:0000259" key="2">
    <source>
        <dbReference type="PROSITE" id="PS50097"/>
    </source>
</evidence>
<feature type="compositionally biased region" description="Polar residues" evidence="1">
    <location>
        <begin position="239"/>
        <end position="255"/>
    </location>
</feature>
<feature type="region of interest" description="Disordered" evidence="1">
    <location>
        <begin position="668"/>
        <end position="692"/>
    </location>
</feature>
<evidence type="ECO:0000313" key="4">
    <source>
        <dbReference type="Proteomes" id="UP001187343"/>
    </source>
</evidence>
<organism evidence="3 4">
    <name type="scientific">Cirrhinus molitorella</name>
    <name type="common">mud carp</name>
    <dbReference type="NCBI Taxonomy" id="172907"/>
    <lineage>
        <taxon>Eukaryota</taxon>
        <taxon>Metazoa</taxon>
        <taxon>Chordata</taxon>
        <taxon>Craniata</taxon>
        <taxon>Vertebrata</taxon>
        <taxon>Euteleostomi</taxon>
        <taxon>Actinopterygii</taxon>
        <taxon>Neopterygii</taxon>
        <taxon>Teleostei</taxon>
        <taxon>Ostariophysi</taxon>
        <taxon>Cypriniformes</taxon>
        <taxon>Cyprinidae</taxon>
        <taxon>Labeoninae</taxon>
        <taxon>Labeonini</taxon>
        <taxon>Cirrhinus</taxon>
    </lineage>
</organism>
<dbReference type="GO" id="GO:0032968">
    <property type="term" value="P:positive regulation of transcription elongation by RNA polymerase II"/>
    <property type="evidence" value="ECO:0007669"/>
    <property type="project" value="InterPro"/>
</dbReference>
<feature type="domain" description="BTB" evidence="2">
    <location>
        <begin position="22"/>
        <end position="91"/>
    </location>
</feature>
<reference evidence="3" key="1">
    <citation type="submission" date="2023-08" db="EMBL/GenBank/DDBJ databases">
        <title>Chromosome-level Genome Assembly of mud carp (Cirrhinus molitorella).</title>
        <authorList>
            <person name="Liu H."/>
        </authorList>
    </citation>
    <scope>NUCLEOTIDE SEQUENCE</scope>
    <source>
        <strain evidence="3">Prfri</strain>
        <tissue evidence="3">Muscle</tissue>
    </source>
</reference>
<feature type="compositionally biased region" description="Basic and acidic residues" evidence="1">
    <location>
        <begin position="546"/>
        <end position="557"/>
    </location>
</feature>
<dbReference type="SUPFAM" id="SSF54695">
    <property type="entry name" value="POZ domain"/>
    <property type="match status" value="1"/>
</dbReference>
<feature type="region of interest" description="Disordered" evidence="1">
    <location>
        <begin position="535"/>
        <end position="567"/>
    </location>
</feature>
<dbReference type="InterPro" id="IPR011333">
    <property type="entry name" value="SKP1/BTB/POZ_sf"/>
</dbReference>
<dbReference type="InterPro" id="IPR000210">
    <property type="entry name" value="BTB/POZ_dom"/>
</dbReference>
<protein>
    <recommendedName>
        <fullName evidence="2">BTB domain-containing protein</fullName>
    </recommendedName>
</protein>
<dbReference type="InterPro" id="IPR042915">
    <property type="entry name" value="BTBD18"/>
</dbReference>
<dbReference type="AlphaFoldDB" id="A0AA88PM07"/>
<dbReference type="PANTHER" id="PTHR47639">
    <property type="entry name" value="BTB/POZ DOMAIN-CONTAINING PROTEIN 18"/>
    <property type="match status" value="1"/>
</dbReference>
<feature type="region of interest" description="Disordered" evidence="1">
    <location>
        <begin position="213"/>
        <end position="263"/>
    </location>
</feature>
<evidence type="ECO:0000313" key="3">
    <source>
        <dbReference type="EMBL" id="KAK2890978.1"/>
    </source>
</evidence>
<feature type="region of interest" description="Disordered" evidence="1">
    <location>
        <begin position="464"/>
        <end position="506"/>
    </location>
</feature>
<feature type="compositionally biased region" description="Low complexity" evidence="1">
    <location>
        <begin position="378"/>
        <end position="394"/>
    </location>
</feature>
<keyword evidence="4" id="KW-1185">Reference proteome</keyword>
<evidence type="ECO:0000256" key="1">
    <source>
        <dbReference type="SAM" id="MobiDB-lite"/>
    </source>
</evidence>
<name>A0AA88PM07_9TELE</name>
<dbReference type="EMBL" id="JAUYZG010000013">
    <property type="protein sequence ID" value="KAK2890978.1"/>
    <property type="molecule type" value="Genomic_DNA"/>
</dbReference>
<sequence>MLTFEKLLVKELQKQQSRAEFCDIVLQTRGVSVPVHSCVLSAFSPWLCGALSAMPSPRNGQKRLIEVQAMEACTLLSLVSLLYSGQLNEDKEEVLSAACKLGIDLPQQVSKRPSTERNTQTECMKEVAERECQTDTVPSECQNPKETIERVNMIGTSSWRTDQGLCTYTDGSDITLATLQNVQVNPDSMPSFQVMDVVPESAMYPTANGPTCLPQVYDTAPPRRRRRGRPRKCPLPEPNVSQNFSGISPPDQKTLNPPAPSMMHTAALPAANQTSLTQPMDWLIDDVIAQLPFMPNNQTGIANTATLESNLDQTRTQSSVKISDLGITQPQSEGELTDILDTFLRTFEQNVGVCDSDIQDGMVNNITDGPQTYGQNYTVHTHTSNTNATSMNTSRPESKASISTNRPRVLPARRPQKPSCFWQDKSTGQRSEQNPKSARMTRSQSRKRKLDVFEELPWRDELPAKRRRRRKKEQLEKTNAEAPLPNEKKKKTSRPHGEEKCTSSRADSSCGVARALSNVIKTASGHNVRCVTQTTKTLQKTSDQSKSSELHALEGKKKQVGLGKGDTTKTLLEGSMLKVPCSTGSSQPQQSATKNKPPGSRPALSAFELMKKILENHQKREEEHKKKDNRMWTVKKQKAKERLTNTNVRGVKVKITGNKEKNTRIRVEGHNKNRTNQKDEEKSGRMKKAGHQEKSFLQQNLPTANGCGMSNGERLMEDSYSRARFETADSLSDSPLQRCSTEDIMLKNTTDKPFVSHVQDPTTPLENLRNIQGPKAGSEEDEDVDVVEVSSSLSESFSALPINADIVLSTGEEDSDEDDEIDVISLGSS</sequence>
<dbReference type="Proteomes" id="UP001187343">
    <property type="component" value="Unassembled WGS sequence"/>
</dbReference>
<feature type="region of interest" description="Disordered" evidence="1">
    <location>
        <begin position="580"/>
        <end position="602"/>
    </location>
</feature>
<proteinExistence type="predicted"/>
<feature type="compositionally biased region" description="Polar residues" evidence="1">
    <location>
        <begin position="424"/>
        <end position="443"/>
    </location>
</feature>
<dbReference type="PROSITE" id="PS50097">
    <property type="entry name" value="BTB"/>
    <property type="match status" value="1"/>
</dbReference>
<feature type="compositionally biased region" description="Basic residues" evidence="1">
    <location>
        <begin position="222"/>
        <end position="232"/>
    </location>
</feature>
<comment type="caution">
    <text evidence="3">The sequence shown here is derived from an EMBL/GenBank/DDBJ whole genome shotgun (WGS) entry which is preliminary data.</text>
</comment>